<keyword evidence="2" id="KW-1185">Reference proteome</keyword>
<name>A0ABS2GHS8_9FIRM</name>
<organism evidence="1 2">
    <name type="scientific">Veillonella magna</name>
    <dbReference type="NCBI Taxonomy" id="464322"/>
    <lineage>
        <taxon>Bacteria</taxon>
        <taxon>Bacillati</taxon>
        <taxon>Bacillota</taxon>
        <taxon>Negativicutes</taxon>
        <taxon>Veillonellales</taxon>
        <taxon>Veillonellaceae</taxon>
        <taxon>Veillonella</taxon>
    </lineage>
</organism>
<dbReference type="EMBL" id="JACJLA010000019">
    <property type="protein sequence ID" value="MBM6913385.1"/>
    <property type="molecule type" value="Genomic_DNA"/>
</dbReference>
<evidence type="ECO:0000313" key="2">
    <source>
        <dbReference type="Proteomes" id="UP000707138"/>
    </source>
</evidence>
<evidence type="ECO:0008006" key="3">
    <source>
        <dbReference type="Google" id="ProtNLM"/>
    </source>
</evidence>
<protein>
    <recommendedName>
        <fullName evidence="3">Flagellar assembly protein H</fullName>
    </recommendedName>
</protein>
<comment type="caution">
    <text evidence="1">The sequence shown here is derived from an EMBL/GenBank/DDBJ whole genome shotgun (WGS) entry which is preliminary data.</text>
</comment>
<dbReference type="Proteomes" id="UP000707138">
    <property type="component" value="Unassembled WGS sequence"/>
</dbReference>
<reference evidence="1 2" key="1">
    <citation type="journal article" date="2021" name="Sci. Rep.">
        <title>The distribution of antibiotic resistance genes in chicken gut microbiota commensals.</title>
        <authorList>
            <person name="Juricova H."/>
            <person name="Matiasovicova J."/>
            <person name="Kubasova T."/>
            <person name="Cejkova D."/>
            <person name="Rychlik I."/>
        </authorList>
    </citation>
    <scope>NUCLEOTIDE SEQUENCE [LARGE SCALE GENOMIC DNA]</scope>
    <source>
        <strain evidence="1 2">An537</strain>
    </source>
</reference>
<proteinExistence type="predicted"/>
<accession>A0ABS2GHS8</accession>
<evidence type="ECO:0000313" key="1">
    <source>
        <dbReference type="EMBL" id="MBM6913385.1"/>
    </source>
</evidence>
<gene>
    <name evidence="1" type="ORF">H6A01_08640</name>
</gene>
<sequence>MTYEMELLVRHNDGIREGIAIGRKEGLDAGRREGLAAGREEGLNQGLKQGQAVGRKFQAQKMALSMLEDKASIALISKYTGLSEQEIRSLAKEHNLL</sequence>